<dbReference type="EMBL" id="JBHLXP010000005">
    <property type="protein sequence ID" value="MFC0050244.1"/>
    <property type="molecule type" value="Genomic_DNA"/>
</dbReference>
<dbReference type="PANTHER" id="PTHR11851">
    <property type="entry name" value="METALLOPROTEASE"/>
    <property type="match status" value="1"/>
</dbReference>
<proteinExistence type="inferred from homology"/>
<keyword evidence="6" id="KW-1185">Reference proteome</keyword>
<dbReference type="RefSeq" id="WP_377247664.1">
    <property type="nucleotide sequence ID" value="NZ_JBHLXP010000005.1"/>
</dbReference>
<feature type="signal peptide" evidence="2">
    <location>
        <begin position="1"/>
        <end position="21"/>
    </location>
</feature>
<dbReference type="PROSITE" id="PS51257">
    <property type="entry name" value="PROKAR_LIPOPROTEIN"/>
    <property type="match status" value="1"/>
</dbReference>
<dbReference type="SUPFAM" id="SSF63411">
    <property type="entry name" value="LuxS/MPP-like metallohydrolase"/>
    <property type="match status" value="4"/>
</dbReference>
<dbReference type="InterPro" id="IPR007863">
    <property type="entry name" value="Peptidase_M16_C"/>
</dbReference>
<protein>
    <submittedName>
        <fullName evidence="5">M16 family metallopeptidase</fullName>
    </submittedName>
</protein>
<dbReference type="PANTHER" id="PTHR11851:SF49">
    <property type="entry name" value="MITOCHONDRIAL-PROCESSING PEPTIDASE SUBUNIT ALPHA"/>
    <property type="match status" value="1"/>
</dbReference>
<dbReference type="InterPro" id="IPR011249">
    <property type="entry name" value="Metalloenz_LuxS/M16"/>
</dbReference>
<evidence type="ECO:0000256" key="1">
    <source>
        <dbReference type="ARBA" id="ARBA00007261"/>
    </source>
</evidence>
<dbReference type="InterPro" id="IPR011765">
    <property type="entry name" value="Pept_M16_N"/>
</dbReference>
<gene>
    <name evidence="5" type="ORF">ACFFJP_18235</name>
</gene>
<evidence type="ECO:0000259" key="4">
    <source>
        <dbReference type="Pfam" id="PF05193"/>
    </source>
</evidence>
<evidence type="ECO:0000313" key="5">
    <source>
        <dbReference type="EMBL" id="MFC0050244.1"/>
    </source>
</evidence>
<accession>A0ABV6BIR9</accession>
<comment type="caution">
    <text evidence="5">The sequence shown here is derived from an EMBL/GenBank/DDBJ whole genome shotgun (WGS) entry which is preliminary data.</text>
</comment>
<evidence type="ECO:0000259" key="3">
    <source>
        <dbReference type="Pfam" id="PF00675"/>
    </source>
</evidence>
<feature type="domain" description="Peptidase M16 N-terminal" evidence="3">
    <location>
        <begin position="64"/>
        <end position="201"/>
    </location>
</feature>
<evidence type="ECO:0000256" key="2">
    <source>
        <dbReference type="SAM" id="SignalP"/>
    </source>
</evidence>
<reference evidence="5 6" key="1">
    <citation type="submission" date="2024-09" db="EMBL/GenBank/DDBJ databases">
        <authorList>
            <person name="Sun Q."/>
            <person name="Mori K."/>
        </authorList>
    </citation>
    <scope>NUCLEOTIDE SEQUENCE [LARGE SCALE GENOMIC DNA]</scope>
    <source>
        <strain evidence="5 6">KCTC 23315</strain>
    </source>
</reference>
<name>A0ABV6BIR9_9GAMM</name>
<dbReference type="InterPro" id="IPR050361">
    <property type="entry name" value="MPP/UQCRC_Complex"/>
</dbReference>
<dbReference type="Proteomes" id="UP001589813">
    <property type="component" value="Unassembled WGS sequence"/>
</dbReference>
<feature type="domain" description="Peptidase M16 N-terminal" evidence="3">
    <location>
        <begin position="535"/>
        <end position="671"/>
    </location>
</feature>
<dbReference type="Pfam" id="PF05193">
    <property type="entry name" value="Peptidase_M16_C"/>
    <property type="match status" value="2"/>
</dbReference>
<organism evidence="5 6">
    <name type="scientific">Rheinheimera tilapiae</name>
    <dbReference type="NCBI Taxonomy" id="875043"/>
    <lineage>
        <taxon>Bacteria</taxon>
        <taxon>Pseudomonadati</taxon>
        <taxon>Pseudomonadota</taxon>
        <taxon>Gammaproteobacteria</taxon>
        <taxon>Chromatiales</taxon>
        <taxon>Chromatiaceae</taxon>
        <taxon>Rheinheimera</taxon>
    </lineage>
</organism>
<feature type="chain" id="PRO_5045258069" evidence="2">
    <location>
        <begin position="22"/>
        <end position="952"/>
    </location>
</feature>
<keyword evidence="2" id="KW-0732">Signal</keyword>
<dbReference type="Pfam" id="PF00675">
    <property type="entry name" value="Peptidase_M16"/>
    <property type="match status" value="2"/>
</dbReference>
<feature type="domain" description="Peptidase M16 C-terminal" evidence="4">
    <location>
        <begin position="690"/>
        <end position="864"/>
    </location>
</feature>
<sequence length="952" mass="104966">MKRFTFSVLSLSLLLAGCQQAALSPQPTVSQLPAGIELIKDASVSSSSVAIPYKKYRLANGLTVVVHEDQSDPLVHVDVTYHVGSAREEPGKSGFAHFFEHMMFQGSEHVADEQHFKIITEAGGEMNGSTNSDRTNYYQTVPVNQLEKVLWLESDRMGFLLDAVTEKKFEVQRETVKNERGQSVDNRPYGRLSERVAQAFYPDGHPYSWPVIGHMADLNRANVNDVKAFFLRWYGPNNATLTIGGAVKAEDILPLVQQYFAAIPRGPEVTPTAKTAVSLTADRYVSMEDNVHLPLLYMAFPTVYARHEDEAALDILAEILGGGNNSLLYKNLVKTQKAVQAQTGHGCQELACEFTLLALPAPGAVKSLAETEQQIRQSLAEFEQRGVTDDDLNKVKAKMEAASIFALQSVEGKVSRLAANETFFGEPDLAAADLARYQRVTKADVERVYQQYLKGKAAVVMSVVPKGQRQLIARADNFTPVTHDFGGPSTTKAEDLQLRRTQDSLDRSKIPGAGANPAVSLPATWQQQLSNGIRVLGAQSHETPTTSLLLRVPLGLYDETPPQAGISQLLAAMLDESTMLKTTEQMSLALEKLGASISFSAGDEYLEVSVQSLSKYLPQTLELLMEKLLLPAFNADDFSRAQQQTLQFIQHSEKDAGVLASRAVQQLMYGNHISAYPNQGTLQSVSALKISDVKAYAQRLLKPAHAELILVSDLPQAQVLAELQPRLRRWLGDAPTRNVQIPDAVAKTGTIYLIDKPDAPQSEIRIVKRSLNRDFTGEYFRSGLMNFVLGGNFNSRINLNLREEKGYTYGATSYFSADRYAGIYQAAAAVRADVTGASVQEFFKELSRYQQQGMTPQELDFMRKAINQADALAYETPGAKLGFMAAILQYGLASDFTTQRNQIVRDITLDELNQLAKRHLDPASFSVVIVGPAAQLRPQLEKLGMPVENYKF</sequence>
<evidence type="ECO:0000313" key="6">
    <source>
        <dbReference type="Proteomes" id="UP001589813"/>
    </source>
</evidence>
<dbReference type="Gene3D" id="3.30.830.10">
    <property type="entry name" value="Metalloenzyme, LuxS/M16 peptidase-like"/>
    <property type="match status" value="4"/>
</dbReference>
<feature type="domain" description="Peptidase M16 C-terminal" evidence="4">
    <location>
        <begin position="222"/>
        <end position="398"/>
    </location>
</feature>
<comment type="similarity">
    <text evidence="1">Belongs to the peptidase M16 family.</text>
</comment>